<proteinExistence type="predicted"/>
<feature type="transmembrane region" description="Helical" evidence="1">
    <location>
        <begin position="140"/>
        <end position="157"/>
    </location>
</feature>
<gene>
    <name evidence="3" type="ORF">Mrose_01225</name>
</gene>
<dbReference type="AlphaFoldDB" id="A0A399EUG1"/>
<feature type="transmembrane region" description="Helical" evidence="1">
    <location>
        <begin position="188"/>
        <end position="208"/>
    </location>
</feature>
<feature type="transmembrane region" description="Helical" evidence="1">
    <location>
        <begin position="50"/>
        <end position="69"/>
    </location>
</feature>
<dbReference type="Pfam" id="PF07786">
    <property type="entry name" value="HGSNAT_cat"/>
    <property type="match status" value="1"/>
</dbReference>
<evidence type="ECO:0000259" key="2">
    <source>
        <dbReference type="Pfam" id="PF07786"/>
    </source>
</evidence>
<keyword evidence="1" id="KW-0812">Transmembrane</keyword>
<dbReference type="OrthoDB" id="9788724at2"/>
<dbReference type="RefSeq" id="WP_119276546.1">
    <property type="nucleotide sequence ID" value="NZ_QWLA01000017.1"/>
</dbReference>
<keyword evidence="4" id="KW-1185">Reference proteome</keyword>
<feature type="transmembrane region" description="Helical" evidence="1">
    <location>
        <begin position="279"/>
        <end position="304"/>
    </location>
</feature>
<feature type="transmembrane region" description="Helical" evidence="1">
    <location>
        <begin position="252"/>
        <end position="272"/>
    </location>
</feature>
<name>A0A399EUG1_9DEIN</name>
<accession>A0A399EUG1</accession>
<comment type="caution">
    <text evidence="3">The sequence shown here is derived from an EMBL/GenBank/DDBJ whole genome shotgun (WGS) entry which is preliminary data.</text>
</comment>
<feature type="domain" description="Heparan-alpha-glucosaminide N-acetyltransferase catalytic" evidence="2">
    <location>
        <begin position="12"/>
        <end position="219"/>
    </location>
</feature>
<evidence type="ECO:0000256" key="1">
    <source>
        <dbReference type="SAM" id="Phobius"/>
    </source>
</evidence>
<evidence type="ECO:0000313" key="4">
    <source>
        <dbReference type="Proteomes" id="UP000265341"/>
    </source>
</evidence>
<dbReference type="InterPro" id="IPR012429">
    <property type="entry name" value="HGSNAT_cat"/>
</dbReference>
<dbReference type="PANTHER" id="PTHR31061:SF24">
    <property type="entry name" value="LD22376P"/>
    <property type="match status" value="1"/>
</dbReference>
<dbReference type="PANTHER" id="PTHR31061">
    <property type="entry name" value="LD22376P"/>
    <property type="match status" value="1"/>
</dbReference>
<organism evidence="3 4">
    <name type="scientific">Calidithermus roseus</name>
    <dbReference type="NCBI Taxonomy" id="1644118"/>
    <lineage>
        <taxon>Bacteria</taxon>
        <taxon>Thermotogati</taxon>
        <taxon>Deinococcota</taxon>
        <taxon>Deinococci</taxon>
        <taxon>Thermales</taxon>
        <taxon>Thermaceae</taxon>
        <taxon>Calidithermus</taxon>
    </lineage>
</organism>
<feature type="transmembrane region" description="Helical" evidence="1">
    <location>
        <begin position="220"/>
        <end position="240"/>
    </location>
</feature>
<keyword evidence="1" id="KW-0472">Membrane</keyword>
<sequence length="360" mass="39718">MALQHQSPAPTRLLALDALRGLTVLLMLLVNNAAIGEATPEQLMHAPFGGVSLADLVFPWFLFCMGASIPYSASSFARLGLPAWRFYARVFNRSALLFALGLFLTSSLAHTPVWALDVLQLIALAYLLAAILYRLAPPAGALLLLGGALLLGYWAAIRFVPVPGVGPGIFEEDRNLLLYLNHTYLEPLGLRGLLSVIPTAALALFGAAVSQILRSGGKRVLLELLGLGGLEVALGYTWSLDLPFSKAYWTPPYILLSAGLATLLLWGFYLLFDRKGWRVAWPLTIPGSNALLAYLAPILVKVWILQEWQLGPKTLQQAWLGWLVERWGTVGGGWLYTLGYILAWWLVLAWLYRRRIFLRV</sequence>
<keyword evidence="1" id="KW-1133">Transmembrane helix</keyword>
<feature type="transmembrane region" description="Helical" evidence="1">
    <location>
        <begin position="114"/>
        <end position="133"/>
    </location>
</feature>
<feature type="transmembrane region" description="Helical" evidence="1">
    <location>
        <begin position="333"/>
        <end position="352"/>
    </location>
</feature>
<dbReference type="EMBL" id="QWLA01000017">
    <property type="protein sequence ID" value="RIH87668.1"/>
    <property type="molecule type" value="Genomic_DNA"/>
</dbReference>
<evidence type="ECO:0000313" key="3">
    <source>
        <dbReference type="EMBL" id="RIH87668.1"/>
    </source>
</evidence>
<reference evidence="3 4" key="1">
    <citation type="submission" date="2018-08" db="EMBL/GenBank/DDBJ databases">
        <title>Meiothermus roseus NBRC 110900 genome sequencing project.</title>
        <authorList>
            <person name="Da Costa M.S."/>
            <person name="Albuquerque L."/>
            <person name="Raposo P."/>
            <person name="Froufe H.J.C."/>
            <person name="Barroso C.S."/>
            <person name="Egas C."/>
        </authorList>
    </citation>
    <scope>NUCLEOTIDE SEQUENCE [LARGE SCALE GENOMIC DNA]</scope>
    <source>
        <strain evidence="3 4">NBRC 110900</strain>
    </source>
</reference>
<dbReference type="Proteomes" id="UP000265341">
    <property type="component" value="Unassembled WGS sequence"/>
</dbReference>
<protein>
    <recommendedName>
        <fullName evidence="2">Heparan-alpha-glucosaminide N-acetyltransferase catalytic domain-containing protein</fullName>
    </recommendedName>
</protein>
<feature type="transmembrane region" description="Helical" evidence="1">
    <location>
        <begin position="90"/>
        <end position="108"/>
    </location>
</feature>
<feature type="transmembrane region" description="Helical" evidence="1">
    <location>
        <begin position="12"/>
        <end position="30"/>
    </location>
</feature>